<organism evidence="2 3">
    <name type="scientific">Cinchona calisaya</name>
    <dbReference type="NCBI Taxonomy" id="153742"/>
    <lineage>
        <taxon>Eukaryota</taxon>
        <taxon>Viridiplantae</taxon>
        <taxon>Streptophyta</taxon>
        <taxon>Embryophyta</taxon>
        <taxon>Tracheophyta</taxon>
        <taxon>Spermatophyta</taxon>
        <taxon>Magnoliopsida</taxon>
        <taxon>eudicotyledons</taxon>
        <taxon>Gunneridae</taxon>
        <taxon>Pentapetalae</taxon>
        <taxon>asterids</taxon>
        <taxon>lamiids</taxon>
        <taxon>Gentianales</taxon>
        <taxon>Rubiaceae</taxon>
        <taxon>Cinchonoideae</taxon>
        <taxon>Cinchoneae</taxon>
        <taxon>Cinchona</taxon>
    </lineage>
</organism>
<proteinExistence type="predicted"/>
<dbReference type="PANTHER" id="PTHR31373:SF27">
    <property type="entry name" value="TROVE DOMAIN-CONTAINING PROTEIN"/>
    <property type="match status" value="1"/>
</dbReference>
<gene>
    <name evidence="2" type="ORF">ACH5RR_030820</name>
</gene>
<evidence type="ECO:0000313" key="2">
    <source>
        <dbReference type="EMBL" id="KAL3511419.1"/>
    </source>
</evidence>
<dbReference type="SUPFAM" id="SSF53300">
    <property type="entry name" value="vWA-like"/>
    <property type="match status" value="1"/>
</dbReference>
<dbReference type="Proteomes" id="UP001630127">
    <property type="component" value="Unassembled WGS sequence"/>
</dbReference>
<sequence length="214" mass="23920">MSRLESERLQLWQRIVDDLSAIGKLRNCLAICDVSGSMDGIPLDVSVALGLLVSELSEEPWKGKLITFSTNPQLQLIKEIVFGPSTNFQKVFDKILEVAKAGNLSEDQMIKRLFVFSDMEFDQASINPWETDYEAICRKFKESGYASVPEIVFWNLRDSKATPVPSHQKGVALVSGFSKNILKVFLENGGELNPEDTMQKALAGEEYKTLVVVD</sequence>
<dbReference type="InterPro" id="IPR036465">
    <property type="entry name" value="vWFA_dom_sf"/>
</dbReference>
<keyword evidence="3" id="KW-1185">Reference proteome</keyword>
<evidence type="ECO:0000259" key="1">
    <source>
        <dbReference type="Pfam" id="PF25043"/>
    </source>
</evidence>
<accession>A0ABD2YYJ9</accession>
<dbReference type="Gene3D" id="3.40.50.410">
    <property type="entry name" value="von Willebrand factor, type A domain"/>
    <property type="match status" value="1"/>
</dbReference>
<dbReference type="Pfam" id="PF25043">
    <property type="entry name" value="DUF7788"/>
    <property type="match status" value="1"/>
</dbReference>
<feature type="domain" description="DUF7788" evidence="1">
    <location>
        <begin position="27"/>
        <end position="202"/>
    </location>
</feature>
<dbReference type="PANTHER" id="PTHR31373">
    <property type="entry name" value="OS06G0652100 PROTEIN"/>
    <property type="match status" value="1"/>
</dbReference>
<dbReference type="InterPro" id="IPR011205">
    <property type="entry name" value="UCP015417_vWA"/>
</dbReference>
<protein>
    <recommendedName>
        <fullName evidence="1">DUF7788 domain-containing protein</fullName>
    </recommendedName>
</protein>
<dbReference type="AlphaFoldDB" id="A0ABD2YYJ9"/>
<dbReference type="PIRSF" id="PIRSF015417">
    <property type="entry name" value="T31B5_30_vWA"/>
    <property type="match status" value="1"/>
</dbReference>
<name>A0ABD2YYJ9_9GENT</name>
<evidence type="ECO:0000313" key="3">
    <source>
        <dbReference type="Proteomes" id="UP001630127"/>
    </source>
</evidence>
<dbReference type="InterPro" id="IPR056690">
    <property type="entry name" value="DUF7788"/>
</dbReference>
<reference evidence="2 3" key="1">
    <citation type="submission" date="2024-11" db="EMBL/GenBank/DDBJ databases">
        <title>A near-complete genome assembly of Cinchona calisaya.</title>
        <authorList>
            <person name="Lian D.C."/>
            <person name="Zhao X.W."/>
            <person name="Wei L."/>
        </authorList>
    </citation>
    <scope>NUCLEOTIDE SEQUENCE [LARGE SCALE GENOMIC DNA]</scope>
    <source>
        <tissue evidence="2">Nenye</tissue>
    </source>
</reference>
<dbReference type="EMBL" id="JBJUIK010000012">
    <property type="protein sequence ID" value="KAL3511419.1"/>
    <property type="molecule type" value="Genomic_DNA"/>
</dbReference>
<comment type="caution">
    <text evidence="2">The sequence shown here is derived from an EMBL/GenBank/DDBJ whole genome shotgun (WGS) entry which is preliminary data.</text>
</comment>